<name>A0ABS2P7R5_9BACL</name>
<dbReference type="Pfam" id="PF00877">
    <property type="entry name" value="NLPC_P60"/>
    <property type="match status" value="1"/>
</dbReference>
<dbReference type="SUPFAM" id="SSF47090">
    <property type="entry name" value="PGBD-like"/>
    <property type="match status" value="1"/>
</dbReference>
<dbReference type="SUPFAM" id="SSF54001">
    <property type="entry name" value="Cysteine proteinases"/>
    <property type="match status" value="1"/>
</dbReference>
<dbReference type="InterPro" id="IPR036365">
    <property type="entry name" value="PGBD-like_sf"/>
</dbReference>
<dbReference type="InterPro" id="IPR000064">
    <property type="entry name" value="NLP_P60_dom"/>
</dbReference>
<dbReference type="Gene3D" id="1.10.101.10">
    <property type="entry name" value="PGBD-like superfamily/PGBD"/>
    <property type="match status" value="1"/>
</dbReference>
<dbReference type="PANTHER" id="PTHR47053">
    <property type="entry name" value="MUREIN DD-ENDOPEPTIDASE MEPH-RELATED"/>
    <property type="match status" value="1"/>
</dbReference>
<feature type="domain" description="NlpC/P60" evidence="5">
    <location>
        <begin position="66"/>
        <end position="184"/>
    </location>
</feature>
<evidence type="ECO:0000256" key="1">
    <source>
        <dbReference type="ARBA" id="ARBA00007074"/>
    </source>
</evidence>
<reference evidence="6 7" key="1">
    <citation type="submission" date="2021-01" db="EMBL/GenBank/DDBJ databases">
        <title>Genomic Encyclopedia of Type Strains, Phase IV (KMG-IV): sequencing the most valuable type-strain genomes for metagenomic binning, comparative biology and taxonomic classification.</title>
        <authorList>
            <person name="Goeker M."/>
        </authorList>
    </citation>
    <scope>NUCLEOTIDE SEQUENCE [LARGE SCALE GENOMIC DNA]</scope>
    <source>
        <strain evidence="6 7">DSM 25540</strain>
    </source>
</reference>
<comment type="caution">
    <text evidence="6">The sequence shown here is derived from an EMBL/GenBank/DDBJ whole genome shotgun (WGS) entry which is preliminary data.</text>
</comment>
<dbReference type="Proteomes" id="UP000741863">
    <property type="component" value="Unassembled WGS sequence"/>
</dbReference>
<keyword evidence="2" id="KW-0645">Protease</keyword>
<dbReference type="GO" id="GO:0016787">
    <property type="term" value="F:hydrolase activity"/>
    <property type="evidence" value="ECO:0007669"/>
    <property type="project" value="UniProtKB-KW"/>
</dbReference>
<dbReference type="EMBL" id="JAFBEC010000001">
    <property type="protein sequence ID" value="MBM7631406.1"/>
    <property type="molecule type" value="Genomic_DNA"/>
</dbReference>
<evidence type="ECO:0000256" key="2">
    <source>
        <dbReference type="ARBA" id="ARBA00022670"/>
    </source>
</evidence>
<dbReference type="InterPro" id="IPR038765">
    <property type="entry name" value="Papain-like_cys_pep_sf"/>
</dbReference>
<dbReference type="Gene3D" id="3.90.1720.10">
    <property type="entry name" value="endopeptidase domain like (from Nostoc punctiforme)"/>
    <property type="match status" value="1"/>
</dbReference>
<dbReference type="PANTHER" id="PTHR47053:SF1">
    <property type="entry name" value="MUREIN DD-ENDOPEPTIDASE MEPH-RELATED"/>
    <property type="match status" value="1"/>
</dbReference>
<keyword evidence="4" id="KW-0788">Thiol protease</keyword>
<evidence type="ECO:0000313" key="6">
    <source>
        <dbReference type="EMBL" id="MBM7631406.1"/>
    </source>
</evidence>
<accession>A0ABS2P7R5</accession>
<evidence type="ECO:0000256" key="4">
    <source>
        <dbReference type="ARBA" id="ARBA00022807"/>
    </source>
</evidence>
<organism evidence="6 7">
    <name type="scientific">Geomicrobium sediminis</name>
    <dbReference type="NCBI Taxonomy" id="1347788"/>
    <lineage>
        <taxon>Bacteria</taxon>
        <taxon>Bacillati</taxon>
        <taxon>Bacillota</taxon>
        <taxon>Bacilli</taxon>
        <taxon>Bacillales</taxon>
        <taxon>Geomicrobium</taxon>
    </lineage>
</organism>
<evidence type="ECO:0000313" key="7">
    <source>
        <dbReference type="Proteomes" id="UP000741863"/>
    </source>
</evidence>
<dbReference type="Pfam" id="PF01471">
    <property type="entry name" value="PG_binding_1"/>
    <property type="match status" value="1"/>
</dbReference>
<dbReference type="InterPro" id="IPR051202">
    <property type="entry name" value="Peptidase_C40"/>
</dbReference>
<comment type="similarity">
    <text evidence="1">Belongs to the peptidase C40 family.</text>
</comment>
<dbReference type="InterPro" id="IPR002477">
    <property type="entry name" value="Peptidoglycan-bd-like"/>
</dbReference>
<sequence>MRDLGYLEDYATGEFDEATRDALQAFQRANNLEATGVANQATIDRLEDVHVLPGEVEEPTPERPDVEERQELIYLASTLVGTPFVFGGATLDGFDASGFIYYVYSQKGHSIPRTIRDQYEASRSVERPNVGDLVFFDSSGGPTYVGMYVGNQTFVHASQSQGVTVSSLEQGYWKERFIEARTIITK</sequence>
<dbReference type="PROSITE" id="PS51935">
    <property type="entry name" value="NLPC_P60"/>
    <property type="match status" value="1"/>
</dbReference>
<keyword evidence="3 6" id="KW-0378">Hydrolase</keyword>
<evidence type="ECO:0000256" key="3">
    <source>
        <dbReference type="ARBA" id="ARBA00022801"/>
    </source>
</evidence>
<gene>
    <name evidence="6" type="ORF">JOD17_000497</name>
</gene>
<proteinExistence type="inferred from homology"/>
<keyword evidence="7" id="KW-1185">Reference proteome</keyword>
<dbReference type="InterPro" id="IPR036366">
    <property type="entry name" value="PGBDSf"/>
</dbReference>
<protein>
    <submittedName>
        <fullName evidence="6">Cell wall-associated NlpC family hydrolase</fullName>
    </submittedName>
</protein>
<evidence type="ECO:0000259" key="5">
    <source>
        <dbReference type="PROSITE" id="PS51935"/>
    </source>
</evidence>